<dbReference type="RefSeq" id="WP_307257261.1">
    <property type="nucleotide sequence ID" value="NZ_JAPKNG010000001.1"/>
</dbReference>
<dbReference type="PANTHER" id="PTHR30582:SF2">
    <property type="entry name" value="L,D-TRANSPEPTIDASE YCIB-RELATED"/>
    <property type="match status" value="1"/>
</dbReference>
<keyword evidence="8" id="KW-0732">Signal</keyword>
<feature type="chain" id="PRO_5046903606" evidence="8">
    <location>
        <begin position="30"/>
        <end position="147"/>
    </location>
</feature>
<evidence type="ECO:0000256" key="5">
    <source>
        <dbReference type="ARBA" id="ARBA00022984"/>
    </source>
</evidence>
<keyword evidence="10" id="KW-0449">Lipoprotein</keyword>
<evidence type="ECO:0000256" key="2">
    <source>
        <dbReference type="ARBA" id="ARBA00005992"/>
    </source>
</evidence>
<reference evidence="10 11" key="1">
    <citation type="submission" date="2023-07" db="EMBL/GenBank/DDBJ databases">
        <title>Genomic Encyclopedia of Type Strains, Phase IV (KMG-IV): sequencing the most valuable type-strain genomes for metagenomic binning, comparative biology and taxonomic classification.</title>
        <authorList>
            <person name="Goeker M."/>
        </authorList>
    </citation>
    <scope>NUCLEOTIDE SEQUENCE [LARGE SCALE GENOMIC DNA]</scope>
    <source>
        <strain evidence="10 11">B6-8</strain>
    </source>
</reference>
<dbReference type="SUPFAM" id="SSF141523">
    <property type="entry name" value="L,D-transpeptidase catalytic domain-like"/>
    <property type="match status" value="1"/>
</dbReference>
<keyword evidence="3" id="KW-0808">Transferase</keyword>
<keyword evidence="5 7" id="KW-0573">Peptidoglycan synthesis</keyword>
<dbReference type="InterPro" id="IPR050979">
    <property type="entry name" value="LD-transpeptidase"/>
</dbReference>
<evidence type="ECO:0000256" key="6">
    <source>
        <dbReference type="ARBA" id="ARBA00023316"/>
    </source>
</evidence>
<keyword evidence="4 7" id="KW-0133">Cell shape</keyword>
<evidence type="ECO:0000256" key="4">
    <source>
        <dbReference type="ARBA" id="ARBA00022960"/>
    </source>
</evidence>
<gene>
    <name evidence="10" type="ORF">QO014_000095</name>
</gene>
<dbReference type="Proteomes" id="UP001241603">
    <property type="component" value="Unassembled WGS sequence"/>
</dbReference>
<keyword evidence="11" id="KW-1185">Reference proteome</keyword>
<proteinExistence type="inferred from homology"/>
<comment type="caution">
    <text evidence="10">The sequence shown here is derived from an EMBL/GenBank/DDBJ whole genome shotgun (WGS) entry which is preliminary data.</text>
</comment>
<accession>A0ABU0H084</accession>
<sequence>MRMRFAFHRFYLGAAFAMLLMAFPAAARAEVVARISLSAQEMVVYIDGMPRYDWPVSTARPGYRTPKGSWRPTRMHRMWYSKKYDNAPMPNAIFFLGGYAVHGTPHIRSLGRPASHGCVRLHPDNARMLFQIVAANGMQNTRIEITQ</sequence>
<dbReference type="Pfam" id="PF03734">
    <property type="entry name" value="YkuD"/>
    <property type="match status" value="1"/>
</dbReference>
<dbReference type="CDD" id="cd16913">
    <property type="entry name" value="YkuD_like"/>
    <property type="match status" value="1"/>
</dbReference>
<feature type="active site" description="Proton donor/acceptor" evidence="7">
    <location>
        <position position="102"/>
    </location>
</feature>
<protein>
    <submittedName>
        <fullName evidence="10">Lipoprotein-anchoring transpeptidase ErfK/SrfK</fullName>
    </submittedName>
</protein>
<evidence type="ECO:0000259" key="9">
    <source>
        <dbReference type="PROSITE" id="PS52029"/>
    </source>
</evidence>
<evidence type="ECO:0000256" key="3">
    <source>
        <dbReference type="ARBA" id="ARBA00022679"/>
    </source>
</evidence>
<dbReference type="Gene3D" id="2.40.440.10">
    <property type="entry name" value="L,D-transpeptidase catalytic domain-like"/>
    <property type="match status" value="1"/>
</dbReference>
<feature type="domain" description="L,D-TPase catalytic" evidence="9">
    <location>
        <begin position="31"/>
        <end position="146"/>
    </location>
</feature>
<evidence type="ECO:0000256" key="7">
    <source>
        <dbReference type="PROSITE-ProRule" id="PRU01373"/>
    </source>
</evidence>
<evidence type="ECO:0000256" key="8">
    <source>
        <dbReference type="SAM" id="SignalP"/>
    </source>
</evidence>
<evidence type="ECO:0000313" key="10">
    <source>
        <dbReference type="EMBL" id="MDQ0435725.1"/>
    </source>
</evidence>
<evidence type="ECO:0000313" key="11">
    <source>
        <dbReference type="Proteomes" id="UP001241603"/>
    </source>
</evidence>
<comment type="pathway">
    <text evidence="1 7">Cell wall biogenesis; peptidoglycan biosynthesis.</text>
</comment>
<dbReference type="InterPro" id="IPR038063">
    <property type="entry name" value="Transpep_catalytic_dom"/>
</dbReference>
<evidence type="ECO:0000256" key="1">
    <source>
        <dbReference type="ARBA" id="ARBA00004752"/>
    </source>
</evidence>
<dbReference type="PANTHER" id="PTHR30582">
    <property type="entry name" value="L,D-TRANSPEPTIDASE"/>
    <property type="match status" value="1"/>
</dbReference>
<dbReference type="PROSITE" id="PS52029">
    <property type="entry name" value="LD_TPASE"/>
    <property type="match status" value="1"/>
</dbReference>
<dbReference type="EMBL" id="JAUSVO010000001">
    <property type="protein sequence ID" value="MDQ0435725.1"/>
    <property type="molecule type" value="Genomic_DNA"/>
</dbReference>
<dbReference type="InterPro" id="IPR005490">
    <property type="entry name" value="LD_TPept_cat_dom"/>
</dbReference>
<comment type="similarity">
    <text evidence="2">Belongs to the YkuD family.</text>
</comment>
<feature type="signal peptide" evidence="8">
    <location>
        <begin position="1"/>
        <end position="29"/>
    </location>
</feature>
<name>A0ABU0H084_9HYPH</name>
<feature type="active site" description="Nucleophile" evidence="7">
    <location>
        <position position="118"/>
    </location>
</feature>
<keyword evidence="6 7" id="KW-0961">Cell wall biogenesis/degradation</keyword>
<organism evidence="10 11">
    <name type="scientific">Kaistia dalseonensis</name>
    <dbReference type="NCBI Taxonomy" id="410840"/>
    <lineage>
        <taxon>Bacteria</taxon>
        <taxon>Pseudomonadati</taxon>
        <taxon>Pseudomonadota</taxon>
        <taxon>Alphaproteobacteria</taxon>
        <taxon>Hyphomicrobiales</taxon>
        <taxon>Kaistiaceae</taxon>
        <taxon>Kaistia</taxon>
    </lineage>
</organism>